<evidence type="ECO:0000256" key="2">
    <source>
        <dbReference type="SAM" id="Phobius"/>
    </source>
</evidence>
<name>A0A422MTT3_9TRYP</name>
<keyword evidence="2" id="KW-0812">Transmembrane</keyword>
<proteinExistence type="predicted"/>
<feature type="region of interest" description="Disordered" evidence="1">
    <location>
        <begin position="91"/>
        <end position="111"/>
    </location>
</feature>
<dbReference type="EMBL" id="MKKU01001242">
    <property type="protein sequence ID" value="RNE96593.1"/>
    <property type="molecule type" value="Genomic_DNA"/>
</dbReference>
<feature type="transmembrane region" description="Helical" evidence="2">
    <location>
        <begin position="16"/>
        <end position="37"/>
    </location>
</feature>
<keyword evidence="4" id="KW-1185">Reference proteome</keyword>
<gene>
    <name evidence="3" type="ORF">Tco025E_09696</name>
</gene>
<organism evidence="3 4">
    <name type="scientific">Trypanosoma conorhini</name>
    <dbReference type="NCBI Taxonomy" id="83891"/>
    <lineage>
        <taxon>Eukaryota</taxon>
        <taxon>Discoba</taxon>
        <taxon>Euglenozoa</taxon>
        <taxon>Kinetoplastea</taxon>
        <taxon>Metakinetoplastina</taxon>
        <taxon>Trypanosomatida</taxon>
        <taxon>Trypanosomatidae</taxon>
        <taxon>Trypanosoma</taxon>
    </lineage>
</organism>
<sequence length="111" mass="11854">MGWCPAPPINRGANRIYAVFFFCVGALFPSLFSFCAWRRSGWCAAAVGAAEFVPEGLEQTMFLALLSLDELPSWAYVRLLRALLGQHAPGEQPGAVGTLAPPSSSSSSFAD</sequence>
<evidence type="ECO:0000256" key="1">
    <source>
        <dbReference type="SAM" id="MobiDB-lite"/>
    </source>
</evidence>
<keyword evidence="2" id="KW-1133">Transmembrane helix</keyword>
<dbReference type="Proteomes" id="UP000284403">
    <property type="component" value="Unassembled WGS sequence"/>
</dbReference>
<protein>
    <submittedName>
        <fullName evidence="3">Uncharacterized protein</fullName>
    </submittedName>
</protein>
<reference evidence="3 4" key="1">
    <citation type="journal article" date="2018" name="BMC Genomics">
        <title>Genomic comparison of Trypanosoma conorhini and Trypanosoma rangeli to Trypanosoma cruzi strains of high and low virulence.</title>
        <authorList>
            <person name="Bradwell K.R."/>
            <person name="Koparde V.N."/>
            <person name="Matveyev A.V."/>
            <person name="Serrano M.G."/>
            <person name="Alves J.M."/>
            <person name="Parikh H."/>
            <person name="Huang B."/>
            <person name="Lee V."/>
            <person name="Espinosa-Alvarez O."/>
            <person name="Ortiz P.A."/>
            <person name="Costa-Martins A.G."/>
            <person name="Teixeira M.M."/>
            <person name="Buck G.A."/>
        </authorList>
    </citation>
    <scope>NUCLEOTIDE SEQUENCE [LARGE SCALE GENOMIC DNA]</scope>
    <source>
        <strain evidence="3 4">025E</strain>
    </source>
</reference>
<comment type="caution">
    <text evidence="3">The sequence shown here is derived from an EMBL/GenBank/DDBJ whole genome shotgun (WGS) entry which is preliminary data.</text>
</comment>
<keyword evidence="2" id="KW-0472">Membrane</keyword>
<dbReference type="RefSeq" id="XP_029223382.1">
    <property type="nucleotide sequence ID" value="XM_029376506.1"/>
</dbReference>
<evidence type="ECO:0000313" key="3">
    <source>
        <dbReference type="EMBL" id="RNE96593.1"/>
    </source>
</evidence>
<dbReference type="GeneID" id="40323307"/>
<dbReference type="AlphaFoldDB" id="A0A422MTT3"/>
<accession>A0A422MTT3</accession>
<evidence type="ECO:0000313" key="4">
    <source>
        <dbReference type="Proteomes" id="UP000284403"/>
    </source>
</evidence>